<dbReference type="NCBIfam" id="NF047558">
    <property type="entry name" value="TPR_END_plus"/>
    <property type="match status" value="1"/>
</dbReference>
<name>A0AAE4QN33_9LEPT</name>
<organism evidence="1 2">
    <name type="scientific">Leptospira ellisii</name>
    <dbReference type="NCBI Taxonomy" id="2023197"/>
    <lineage>
        <taxon>Bacteria</taxon>
        <taxon>Pseudomonadati</taxon>
        <taxon>Spirochaetota</taxon>
        <taxon>Spirochaetia</taxon>
        <taxon>Leptospirales</taxon>
        <taxon>Leptospiraceae</taxon>
        <taxon>Leptospira</taxon>
    </lineage>
</organism>
<dbReference type="Proteomes" id="UP000232122">
    <property type="component" value="Unassembled WGS sequence"/>
</dbReference>
<evidence type="ECO:0000313" key="1">
    <source>
        <dbReference type="EMBL" id="MDV6235780.1"/>
    </source>
</evidence>
<dbReference type="AlphaFoldDB" id="A0AAE4QN33"/>
<sequence>MKTQTLRMFPPMLIGILFFFQCSLLQTRERAVEQWRQSVLNLERSGEIGSEKRIAAERNFHSNLESNRNSSEEIQEYMRNLILVESARKFNSYVAKQNWEKAASVAELFDASTKYLGIGDAIVEGTKSGNSYSAREYFTADLIAYTTQSKDSRFLTLIERMIPNPISDARLAFNLSCLHALYGNKKEMLQYMKIAIFLGKPTVDFEKDQDFRGFRSDPDFIRTLLWGGPALDPSLIPPAIDLPRGNPRPSQVPAR</sequence>
<protein>
    <submittedName>
        <fullName evidence="1">Uncharacterized protein</fullName>
    </submittedName>
</protein>
<comment type="caution">
    <text evidence="1">The sequence shown here is derived from an EMBL/GenBank/DDBJ whole genome shotgun (WGS) entry which is preliminary data.</text>
</comment>
<accession>A0AAE4QN33</accession>
<gene>
    <name evidence="1" type="ORF">CH379_009090</name>
</gene>
<dbReference type="RefSeq" id="WP_243399348.1">
    <property type="nucleotide sequence ID" value="NZ_NPEF02000010.1"/>
</dbReference>
<evidence type="ECO:0000313" key="2">
    <source>
        <dbReference type="Proteomes" id="UP000232122"/>
    </source>
</evidence>
<reference evidence="1 2" key="1">
    <citation type="journal article" date="2018" name="Microb. Genom.">
        <title>Deciphering the unexplored Leptospira diversity from soils uncovers genomic evolution to virulence.</title>
        <authorList>
            <person name="Thibeaux R."/>
            <person name="Iraola G."/>
            <person name="Ferres I."/>
            <person name="Bierque E."/>
            <person name="Girault D."/>
            <person name="Soupe-Gilbert M.E."/>
            <person name="Picardeau M."/>
            <person name="Goarant C."/>
        </authorList>
    </citation>
    <scope>NUCLEOTIDE SEQUENCE [LARGE SCALE GENOMIC DNA]</scope>
    <source>
        <strain evidence="1 2">ATI7-C-A5</strain>
    </source>
</reference>
<keyword evidence="2" id="KW-1185">Reference proteome</keyword>
<dbReference type="EMBL" id="NPEF02000010">
    <property type="protein sequence ID" value="MDV6235780.1"/>
    <property type="molecule type" value="Genomic_DNA"/>
</dbReference>
<proteinExistence type="predicted"/>